<dbReference type="InterPro" id="IPR013766">
    <property type="entry name" value="Thioredoxin_domain"/>
</dbReference>
<dbReference type="SUPFAM" id="SSF52833">
    <property type="entry name" value="Thioredoxin-like"/>
    <property type="match status" value="1"/>
</dbReference>
<protein>
    <submittedName>
        <fullName evidence="3">Thioredoxin domain-containing protein</fullName>
    </submittedName>
</protein>
<dbReference type="PANTHER" id="PTHR46497">
    <property type="entry name" value="THIOREDOXIN DOMAIN-CONTAINING PROTEIN 11"/>
    <property type="match status" value="1"/>
</dbReference>
<dbReference type="Proteomes" id="UP000887565">
    <property type="component" value="Unplaced"/>
</dbReference>
<organism evidence="2 3">
    <name type="scientific">Romanomermis culicivorax</name>
    <name type="common">Nematode worm</name>
    <dbReference type="NCBI Taxonomy" id="13658"/>
    <lineage>
        <taxon>Eukaryota</taxon>
        <taxon>Metazoa</taxon>
        <taxon>Ecdysozoa</taxon>
        <taxon>Nematoda</taxon>
        <taxon>Enoplea</taxon>
        <taxon>Dorylaimia</taxon>
        <taxon>Mermithida</taxon>
        <taxon>Mermithoidea</taxon>
        <taxon>Mermithidae</taxon>
        <taxon>Romanomermis</taxon>
    </lineage>
</organism>
<dbReference type="WBParaSite" id="nRc.2.0.1.t27138-RA">
    <property type="protein sequence ID" value="nRc.2.0.1.t27138-RA"/>
    <property type="gene ID" value="nRc.2.0.1.g27138"/>
</dbReference>
<dbReference type="Pfam" id="PF00085">
    <property type="entry name" value="Thioredoxin"/>
    <property type="match status" value="1"/>
</dbReference>
<evidence type="ECO:0000259" key="1">
    <source>
        <dbReference type="Pfam" id="PF00085"/>
    </source>
</evidence>
<dbReference type="InterPro" id="IPR036249">
    <property type="entry name" value="Thioredoxin-like_sf"/>
</dbReference>
<name>A0A915JM03_ROMCU</name>
<dbReference type="PANTHER" id="PTHR46497:SF1">
    <property type="entry name" value="THIOREDOXIN DOMAIN-CONTAINING PROTEIN 11"/>
    <property type="match status" value="1"/>
</dbReference>
<keyword evidence="2" id="KW-1185">Reference proteome</keyword>
<dbReference type="InterPro" id="IPR052792">
    <property type="entry name" value="Thioredoxin_dom-contain_11"/>
</dbReference>
<reference evidence="3" key="1">
    <citation type="submission" date="2022-11" db="UniProtKB">
        <authorList>
            <consortium name="WormBaseParasite"/>
        </authorList>
    </citation>
    <scope>IDENTIFICATION</scope>
</reference>
<accession>A0A915JM03</accession>
<feature type="domain" description="Thioredoxin" evidence="1">
    <location>
        <begin position="2"/>
        <end position="58"/>
    </location>
</feature>
<evidence type="ECO:0000313" key="3">
    <source>
        <dbReference type="WBParaSite" id="nRc.2.0.1.t27138-RA"/>
    </source>
</evidence>
<dbReference type="AlphaFoldDB" id="A0A915JM03"/>
<dbReference type="Gene3D" id="3.40.30.10">
    <property type="entry name" value="Glutaredoxin"/>
    <property type="match status" value="1"/>
</dbReference>
<proteinExistence type="predicted"/>
<evidence type="ECO:0000313" key="2">
    <source>
        <dbReference type="Proteomes" id="UP000887565"/>
    </source>
</evidence>
<sequence>MFQAAWCGTCRNFYNVFQNGAFYFKNWPFLKFATIDADKNDLPWQFTVESYPTIVYFPAK</sequence>